<name>A0A9N9DQA6_9GLOM</name>
<sequence length="214" mass="23427">MAAISPKVSSVTSSIFTTKANQIAATSAIVKASIVPTADISPVINSLKVIPTVHKSQQMPNGNGPDGFFPRHNPPEAFDTFFSRGAVRASWIAFFIMFILWAFLWIMNMMLEPENPRRSGTFSDRSVKRAHKVARDLLLGMLAALVINSFGRGTAIPGLILFWLYLGLAVIWLGSELMGGNKIVRIAMAPLESLILLVIFILSYAVGWRYVSSA</sequence>
<protein>
    <submittedName>
        <fullName evidence="2">7305_t:CDS:1</fullName>
    </submittedName>
</protein>
<gene>
    <name evidence="2" type="ORF">AGERDE_LOCUS11112</name>
</gene>
<dbReference type="EMBL" id="CAJVPL010004175">
    <property type="protein sequence ID" value="CAG8644073.1"/>
    <property type="molecule type" value="Genomic_DNA"/>
</dbReference>
<feature type="transmembrane region" description="Helical" evidence="1">
    <location>
        <begin position="186"/>
        <end position="206"/>
    </location>
</feature>
<reference evidence="2" key="1">
    <citation type="submission" date="2021-06" db="EMBL/GenBank/DDBJ databases">
        <authorList>
            <person name="Kallberg Y."/>
            <person name="Tangrot J."/>
            <person name="Rosling A."/>
        </authorList>
    </citation>
    <scope>NUCLEOTIDE SEQUENCE</scope>
    <source>
        <strain evidence="2">MT106</strain>
    </source>
</reference>
<evidence type="ECO:0000313" key="2">
    <source>
        <dbReference type="EMBL" id="CAG8644073.1"/>
    </source>
</evidence>
<dbReference type="OrthoDB" id="2446850at2759"/>
<organism evidence="2 3">
    <name type="scientific">Ambispora gerdemannii</name>
    <dbReference type="NCBI Taxonomy" id="144530"/>
    <lineage>
        <taxon>Eukaryota</taxon>
        <taxon>Fungi</taxon>
        <taxon>Fungi incertae sedis</taxon>
        <taxon>Mucoromycota</taxon>
        <taxon>Glomeromycotina</taxon>
        <taxon>Glomeromycetes</taxon>
        <taxon>Archaeosporales</taxon>
        <taxon>Ambisporaceae</taxon>
        <taxon>Ambispora</taxon>
    </lineage>
</organism>
<evidence type="ECO:0000313" key="3">
    <source>
        <dbReference type="Proteomes" id="UP000789831"/>
    </source>
</evidence>
<accession>A0A9N9DQA6</accession>
<keyword evidence="3" id="KW-1185">Reference proteome</keyword>
<dbReference type="AlphaFoldDB" id="A0A9N9DQA6"/>
<feature type="transmembrane region" description="Helical" evidence="1">
    <location>
        <begin position="91"/>
        <end position="111"/>
    </location>
</feature>
<comment type="caution">
    <text evidence="2">The sequence shown here is derived from an EMBL/GenBank/DDBJ whole genome shotgun (WGS) entry which is preliminary data.</text>
</comment>
<proteinExistence type="predicted"/>
<evidence type="ECO:0000256" key="1">
    <source>
        <dbReference type="SAM" id="Phobius"/>
    </source>
</evidence>
<keyword evidence="1" id="KW-0812">Transmembrane</keyword>
<feature type="transmembrane region" description="Helical" evidence="1">
    <location>
        <begin position="156"/>
        <end position="174"/>
    </location>
</feature>
<keyword evidence="1" id="KW-0472">Membrane</keyword>
<dbReference type="Proteomes" id="UP000789831">
    <property type="component" value="Unassembled WGS sequence"/>
</dbReference>
<keyword evidence="1" id="KW-1133">Transmembrane helix</keyword>